<sequence>DVYPVMVIEKQNGNVLVHLGPKLQAYPEELVRQRCGHNGRTEYLIRWHVLSSGNGTGSSTSASLTKSKMENILMWMPADDVYANCPTLLGKRKPKGQQLEKKASHILSPGVTLDEASLLEMKKDVKSLVQRATWQMASSTVPQSSILNTIHVLSAYASIASLMGVFKETGALDLLMKMLCHKEKEIRRSAGKMLRALASHDAGSRAYVLLSLSQQDGIEQHMDFDSRYTLLELFAETTSSEEHGMSFEGIPLPQLPGKLLFSLVKRYLCATSLLDKLNSTTEQGVECDHSVPASATSEGKKRLLCEFDFSMAMAHLISELVQVMGWDRGLNLQHLKAKRPQGIRSIFQPQISTCASIPSATQLPQKEDNTFKQHSAFPSRNSYVEYVKEKLVRGMRVRMLEDYEKVSAGDEGEFLQSNNGTPPLQVYWESLGRTYWVHWHMVEIVDSSRRADQEGQKKVSSLTEKLREGTVYQTVYCNPLGGLYSMPYLTDQINEESGTLTRAEWWELLFFIKKLEPHRQQELLELIQQNHKLSELDEEGLIQLLVSVELAQQVLHFLSEHCQGCTQSDLQSSQVYLKYSFGKGKTEQNCQNVNRIPTNCGGFSETLASKKPKKELLSAEVPSPASTMTEKTDIQLINELLKVEGLSFPDTLDEKAKG</sequence>
<dbReference type="PANTHER" id="PTHR22771:SF4">
    <property type="entry name" value="CULLIN 7-RELATED"/>
    <property type="match status" value="1"/>
</dbReference>
<dbReference type="InterPro" id="IPR014722">
    <property type="entry name" value="Rib_uL2_dom2"/>
</dbReference>
<evidence type="ECO:0000259" key="1">
    <source>
        <dbReference type="Pfam" id="PF11515"/>
    </source>
</evidence>
<evidence type="ECO:0000313" key="3">
    <source>
        <dbReference type="EMBL" id="KAH0622788.1"/>
    </source>
</evidence>
<dbReference type="Proteomes" id="UP000826234">
    <property type="component" value="Unassembled WGS sequence"/>
</dbReference>
<protein>
    <recommendedName>
        <fullName evidence="5">Cullin-9</fullName>
    </recommendedName>
</protein>
<dbReference type="Pfam" id="PF23168">
    <property type="entry name" value="CUL7_CUL9_N"/>
    <property type="match status" value="1"/>
</dbReference>
<feature type="domain" description="CPH" evidence="1">
    <location>
        <begin position="375"/>
        <end position="447"/>
    </location>
</feature>
<dbReference type="Gene3D" id="2.30.30.30">
    <property type="match status" value="1"/>
</dbReference>
<dbReference type="InterPro" id="IPR021097">
    <property type="entry name" value="CPH_domain"/>
</dbReference>
<evidence type="ECO:0000313" key="4">
    <source>
        <dbReference type="Proteomes" id="UP000826234"/>
    </source>
</evidence>
<comment type="caution">
    <text evidence="3">The sequence shown here is derived from an EMBL/GenBank/DDBJ whole genome shotgun (WGS) entry which is preliminary data.</text>
</comment>
<keyword evidence="4" id="KW-1185">Reference proteome</keyword>
<dbReference type="Pfam" id="PF11515">
    <property type="entry name" value="Cul7"/>
    <property type="match status" value="1"/>
</dbReference>
<evidence type="ECO:0008006" key="5">
    <source>
        <dbReference type="Google" id="ProtNLM"/>
    </source>
</evidence>
<reference evidence="3 4" key="1">
    <citation type="journal article" date="2022" name="Gigascience">
        <title>A chromosome-level genome assembly and annotation of the desert horned lizard, Phrynosoma platyrhinos, provides insight into chromosomal rearrangements among reptiles.</title>
        <authorList>
            <person name="Koochekian N."/>
            <person name="Ascanio A."/>
            <person name="Farleigh K."/>
            <person name="Card D.C."/>
            <person name="Schield D.R."/>
            <person name="Castoe T.A."/>
            <person name="Jezkova T."/>
        </authorList>
    </citation>
    <scope>NUCLEOTIDE SEQUENCE [LARGE SCALE GENOMIC DNA]</scope>
    <source>
        <strain evidence="3">NK-2021</strain>
    </source>
</reference>
<accession>A0ABQ7SZJ1</accession>
<feature type="domain" description="CUL7/CUL9 N-terminal" evidence="2">
    <location>
        <begin position="11"/>
        <end position="98"/>
    </location>
</feature>
<dbReference type="InterPro" id="IPR055486">
    <property type="entry name" value="CUL7/CUL9_N"/>
</dbReference>
<feature type="non-terminal residue" evidence="3">
    <location>
        <position position="1"/>
    </location>
</feature>
<organism evidence="3 4">
    <name type="scientific">Phrynosoma platyrhinos</name>
    <name type="common">Desert horned lizard</name>
    <dbReference type="NCBI Taxonomy" id="52577"/>
    <lineage>
        <taxon>Eukaryota</taxon>
        <taxon>Metazoa</taxon>
        <taxon>Chordata</taxon>
        <taxon>Craniata</taxon>
        <taxon>Vertebrata</taxon>
        <taxon>Euteleostomi</taxon>
        <taxon>Lepidosauria</taxon>
        <taxon>Squamata</taxon>
        <taxon>Bifurcata</taxon>
        <taxon>Unidentata</taxon>
        <taxon>Episquamata</taxon>
        <taxon>Toxicofera</taxon>
        <taxon>Iguania</taxon>
        <taxon>Phrynosomatidae</taxon>
        <taxon>Phrynosomatinae</taxon>
        <taxon>Phrynosoma</taxon>
    </lineage>
</organism>
<dbReference type="SUPFAM" id="SSF63748">
    <property type="entry name" value="Tudor/PWWP/MBT"/>
    <property type="match status" value="1"/>
</dbReference>
<gene>
    <name evidence="3" type="ORF">JD844_025459</name>
</gene>
<name>A0ABQ7SZJ1_PHRPL</name>
<dbReference type="EMBL" id="JAIPUX010003289">
    <property type="protein sequence ID" value="KAH0622788.1"/>
    <property type="molecule type" value="Genomic_DNA"/>
</dbReference>
<dbReference type="PANTHER" id="PTHR22771">
    <property type="entry name" value="CULLIN AND GALACTOSE-BINDING DOMAIN-CONTAINING"/>
    <property type="match status" value="1"/>
</dbReference>
<evidence type="ECO:0000259" key="2">
    <source>
        <dbReference type="Pfam" id="PF23168"/>
    </source>
</evidence>
<dbReference type="InterPro" id="IPR045093">
    <property type="entry name" value="Cullin"/>
</dbReference>
<proteinExistence type="predicted"/>